<comment type="caution">
    <text evidence="7">The sequence shown here is derived from an EMBL/GenBank/DDBJ whole genome shotgun (WGS) entry which is preliminary data.</text>
</comment>
<dbReference type="Proteomes" id="UP000320762">
    <property type="component" value="Unassembled WGS sequence"/>
</dbReference>
<dbReference type="PRINTS" id="PR00420">
    <property type="entry name" value="RNGMNOXGNASE"/>
</dbReference>
<evidence type="ECO:0000256" key="3">
    <source>
        <dbReference type="ARBA" id="ARBA00022630"/>
    </source>
</evidence>
<accession>A0A550CNH1</accession>
<gene>
    <name evidence="7" type="ORF">BD626DRAFT_201795</name>
</gene>
<dbReference type="OrthoDB" id="2690153at2759"/>
<dbReference type="GO" id="GO:0016709">
    <property type="term" value="F:oxidoreductase activity, acting on paired donors, with incorporation or reduction of molecular oxygen, NAD(P)H as one donor, and incorporation of one atom of oxygen"/>
    <property type="evidence" value="ECO:0007669"/>
    <property type="project" value="UniProtKB-ARBA"/>
</dbReference>
<dbReference type="Gene3D" id="3.30.70.2450">
    <property type="match status" value="1"/>
</dbReference>
<keyword evidence="3" id="KW-0285">Flavoprotein</keyword>
<reference evidence="7 8" key="1">
    <citation type="journal article" date="2019" name="New Phytol.">
        <title>Comparative genomics reveals unique wood-decay strategies and fruiting body development in the Schizophyllaceae.</title>
        <authorList>
            <person name="Almasi E."/>
            <person name="Sahu N."/>
            <person name="Krizsan K."/>
            <person name="Balint B."/>
            <person name="Kovacs G.M."/>
            <person name="Kiss B."/>
            <person name="Cseklye J."/>
            <person name="Drula E."/>
            <person name="Henrissat B."/>
            <person name="Nagy I."/>
            <person name="Chovatia M."/>
            <person name="Adam C."/>
            <person name="LaButti K."/>
            <person name="Lipzen A."/>
            <person name="Riley R."/>
            <person name="Grigoriev I.V."/>
            <person name="Nagy L.G."/>
        </authorList>
    </citation>
    <scope>NUCLEOTIDE SEQUENCE [LARGE SCALE GENOMIC DNA]</scope>
    <source>
        <strain evidence="7 8">NL-1724</strain>
    </source>
</reference>
<feature type="domain" description="FAD-binding" evidence="6">
    <location>
        <begin position="5"/>
        <end position="355"/>
    </location>
</feature>
<sequence length="542" mass="59048">MIPANVLIAGAGPAGLAMALCLAQNGVPVRIIDKLPTPRRGQKGPGIQPRTLELYKSLGVLDDILKRARFPQSVSHYKLPGGKEVEREYVMVQWTDPTPDRPYPNLLMFGQDRHEEVLRTHLERHGVKVEMGTKVLDFTQDESKVHVRIAKDDSADVEEATYDFLIGADGGHSTVRKVLGLEFAGESREAERVVGDIVVKAPGLAHDRSHVWGDIKSKIVMLRPCEAPDDDKVTLLLMGGGLDYEKIASSADEFVKVFYEISGRTDIQFGEAVWLSVFKPNIRMVQQFGVGRVFLAGDAAHTHSPTGGQGMNSSVQDSANLAWKLALVHKGLAPHSLLETYIAERLPVITEMLSRTTSLLNRTHRTLRPGEKLEDGLQRGGALNMLGIHYRWSPIVKDERRADAAEDERSSAYVGANGVCAGDRAPDAPVDGNVTRLFDTFRVTRHVAFVFSTDSTPADEVTSFVATLPDGLCEVAAVSPPGAASGTQTKAAYTLRDSEGEACKAYEVTSYPIIVVVRPDGVIGAIVKSAEGVQQYFENLLC</sequence>
<dbReference type="InterPro" id="IPR036188">
    <property type="entry name" value="FAD/NAD-bd_sf"/>
</dbReference>
<name>A0A550CNH1_9AGAR</name>
<evidence type="ECO:0000256" key="2">
    <source>
        <dbReference type="ARBA" id="ARBA00007801"/>
    </source>
</evidence>
<dbReference type="GO" id="GO:0071949">
    <property type="term" value="F:FAD binding"/>
    <property type="evidence" value="ECO:0007669"/>
    <property type="project" value="InterPro"/>
</dbReference>
<organism evidence="7 8">
    <name type="scientific">Schizophyllum amplum</name>
    <dbReference type="NCBI Taxonomy" id="97359"/>
    <lineage>
        <taxon>Eukaryota</taxon>
        <taxon>Fungi</taxon>
        <taxon>Dikarya</taxon>
        <taxon>Basidiomycota</taxon>
        <taxon>Agaricomycotina</taxon>
        <taxon>Agaricomycetes</taxon>
        <taxon>Agaricomycetidae</taxon>
        <taxon>Agaricales</taxon>
        <taxon>Schizophyllaceae</taxon>
        <taxon>Schizophyllum</taxon>
    </lineage>
</organism>
<evidence type="ECO:0000256" key="5">
    <source>
        <dbReference type="ARBA" id="ARBA00023002"/>
    </source>
</evidence>
<dbReference type="EMBL" id="VDMD01000004">
    <property type="protein sequence ID" value="TRM66351.1"/>
    <property type="molecule type" value="Genomic_DNA"/>
</dbReference>
<dbReference type="PANTHER" id="PTHR43004:SF19">
    <property type="entry name" value="BINDING MONOOXYGENASE, PUTATIVE (JCVI)-RELATED"/>
    <property type="match status" value="1"/>
</dbReference>
<evidence type="ECO:0000256" key="1">
    <source>
        <dbReference type="ARBA" id="ARBA00001974"/>
    </source>
</evidence>
<keyword evidence="8" id="KW-1185">Reference proteome</keyword>
<comment type="similarity">
    <text evidence="2">Belongs to the PheA/TfdB FAD monooxygenase family.</text>
</comment>
<evidence type="ECO:0000256" key="4">
    <source>
        <dbReference type="ARBA" id="ARBA00022827"/>
    </source>
</evidence>
<evidence type="ECO:0000259" key="6">
    <source>
        <dbReference type="Pfam" id="PF01494"/>
    </source>
</evidence>
<dbReference type="SUPFAM" id="SSF51905">
    <property type="entry name" value="FAD/NAD(P)-binding domain"/>
    <property type="match status" value="1"/>
</dbReference>
<evidence type="ECO:0000313" key="8">
    <source>
        <dbReference type="Proteomes" id="UP000320762"/>
    </source>
</evidence>
<dbReference type="InterPro" id="IPR050641">
    <property type="entry name" value="RIFMO-like"/>
</dbReference>
<dbReference type="Gene3D" id="3.40.30.120">
    <property type="match status" value="1"/>
</dbReference>
<protein>
    <submittedName>
        <fullName evidence="7">FAD binding domain-containing protein</fullName>
    </submittedName>
</protein>
<dbReference type="PANTHER" id="PTHR43004">
    <property type="entry name" value="TRK SYSTEM POTASSIUM UPTAKE PROTEIN"/>
    <property type="match status" value="1"/>
</dbReference>
<keyword evidence="4" id="KW-0274">FAD</keyword>
<keyword evidence="5" id="KW-0560">Oxidoreductase</keyword>
<dbReference type="InterPro" id="IPR002938">
    <property type="entry name" value="FAD-bd"/>
</dbReference>
<dbReference type="AlphaFoldDB" id="A0A550CNH1"/>
<dbReference type="SUPFAM" id="SSF52833">
    <property type="entry name" value="Thioredoxin-like"/>
    <property type="match status" value="1"/>
</dbReference>
<dbReference type="Pfam" id="PF01494">
    <property type="entry name" value="FAD_binding_3"/>
    <property type="match status" value="1"/>
</dbReference>
<evidence type="ECO:0000313" key="7">
    <source>
        <dbReference type="EMBL" id="TRM66351.1"/>
    </source>
</evidence>
<comment type="cofactor">
    <cofactor evidence="1">
        <name>FAD</name>
        <dbReference type="ChEBI" id="CHEBI:57692"/>
    </cofactor>
</comment>
<dbReference type="Gene3D" id="3.50.50.60">
    <property type="entry name" value="FAD/NAD(P)-binding domain"/>
    <property type="match status" value="1"/>
</dbReference>
<dbReference type="STRING" id="97359.A0A550CNH1"/>
<proteinExistence type="inferred from homology"/>
<dbReference type="InterPro" id="IPR036249">
    <property type="entry name" value="Thioredoxin-like_sf"/>
</dbReference>